<dbReference type="KEGG" id="bbe:BBR47_32660"/>
<dbReference type="HOGENOM" id="CLU_198086_0_0_9"/>
<sequence>MEETTCSCTMKKVRGKREVFFVSDQQVQIIDFEELLRAIESRLASAGMYVKREAIVTILQAEEAFLLEKGVLEEYSE</sequence>
<evidence type="ECO:0000313" key="2">
    <source>
        <dbReference type="Proteomes" id="UP000001877"/>
    </source>
</evidence>
<reference evidence="1 2" key="1">
    <citation type="submission" date="2005-03" db="EMBL/GenBank/DDBJ databases">
        <title>Brevibacillus brevis strain 47, complete genome.</title>
        <authorList>
            <person name="Hosoyama A."/>
            <person name="Yamada R."/>
            <person name="Hongo Y."/>
            <person name="Terui Y."/>
            <person name="Ankai A."/>
            <person name="Masuyama W."/>
            <person name="Sekiguchi M."/>
            <person name="Takeda T."/>
            <person name="Asano K."/>
            <person name="Ohji S."/>
            <person name="Ichikawa N."/>
            <person name="Narita S."/>
            <person name="Aoki N."/>
            <person name="Miura H."/>
            <person name="Matsushita S."/>
            <person name="Sekigawa T."/>
            <person name="Yamagata H."/>
            <person name="Yoshikawa H."/>
            <person name="Udaka S."/>
            <person name="Tanikawa S."/>
            <person name="Fujita N."/>
        </authorList>
    </citation>
    <scope>NUCLEOTIDE SEQUENCE [LARGE SCALE GENOMIC DNA]</scope>
    <source>
        <strain evidence="2">47 / JCM 6285 / NBRC 100599</strain>
    </source>
</reference>
<accession>C0ZEN4</accession>
<dbReference type="STRING" id="358681.BBR47_32660"/>
<proteinExistence type="predicted"/>
<gene>
    <name evidence="1" type="ordered locus">BBR47_32660</name>
</gene>
<keyword evidence="2" id="KW-1185">Reference proteome</keyword>
<evidence type="ECO:0000313" key="1">
    <source>
        <dbReference type="EMBL" id="BAH44243.1"/>
    </source>
</evidence>
<name>C0ZEN4_BREBN</name>
<dbReference type="AlphaFoldDB" id="C0ZEN4"/>
<dbReference type="EMBL" id="AP008955">
    <property type="protein sequence ID" value="BAH44243.1"/>
    <property type="molecule type" value="Genomic_DNA"/>
</dbReference>
<dbReference type="Proteomes" id="UP000001877">
    <property type="component" value="Chromosome"/>
</dbReference>
<organism evidence="1 2">
    <name type="scientific">Brevibacillus brevis (strain 47 / JCM 6285 / NBRC 100599)</name>
    <dbReference type="NCBI Taxonomy" id="358681"/>
    <lineage>
        <taxon>Bacteria</taxon>
        <taxon>Bacillati</taxon>
        <taxon>Bacillota</taxon>
        <taxon>Bacilli</taxon>
        <taxon>Bacillales</taxon>
        <taxon>Paenibacillaceae</taxon>
        <taxon>Brevibacillus</taxon>
    </lineage>
</organism>
<protein>
    <submittedName>
        <fullName evidence="1">Uncharacterized protein</fullName>
    </submittedName>
</protein>